<feature type="region of interest" description="Disordered" evidence="8">
    <location>
        <begin position="1"/>
        <end position="132"/>
    </location>
</feature>
<dbReference type="FunFam" id="3.30.200.20:FF:000705">
    <property type="entry name" value="Non-specific serine/threonine protein kinase"/>
    <property type="match status" value="1"/>
</dbReference>
<keyword evidence="5" id="KW-0547">Nucleotide-binding</keyword>
<dbReference type="InterPro" id="IPR000719">
    <property type="entry name" value="Prot_kinase_dom"/>
</dbReference>
<feature type="domain" description="Protein kinase" evidence="9">
    <location>
        <begin position="169"/>
        <end position="418"/>
    </location>
</feature>
<feature type="compositionally biased region" description="Basic and acidic residues" evidence="8">
    <location>
        <begin position="59"/>
        <end position="76"/>
    </location>
</feature>
<dbReference type="GeneID" id="6749085"/>
<dbReference type="RefSeq" id="XP_002108660.1">
    <property type="nucleotide sequence ID" value="XM_002108624.1"/>
</dbReference>
<evidence type="ECO:0000256" key="4">
    <source>
        <dbReference type="ARBA" id="ARBA00022723"/>
    </source>
</evidence>
<dbReference type="STRING" id="10228.B3RKY8"/>
<dbReference type="GO" id="GO:0046872">
    <property type="term" value="F:metal ion binding"/>
    <property type="evidence" value="ECO:0007669"/>
    <property type="project" value="UniProtKB-KW"/>
</dbReference>
<dbReference type="InterPro" id="IPR051931">
    <property type="entry name" value="PAK3-like"/>
</dbReference>
<keyword evidence="6" id="KW-0067">ATP-binding</keyword>
<evidence type="ECO:0000313" key="11">
    <source>
        <dbReference type="Proteomes" id="UP000009022"/>
    </source>
</evidence>
<evidence type="ECO:0000259" key="9">
    <source>
        <dbReference type="PROSITE" id="PS50011"/>
    </source>
</evidence>
<evidence type="ECO:0000256" key="2">
    <source>
        <dbReference type="ARBA" id="ARBA00012513"/>
    </source>
</evidence>
<dbReference type="Pfam" id="PF00069">
    <property type="entry name" value="Pkinase"/>
    <property type="match status" value="1"/>
</dbReference>
<evidence type="ECO:0000313" key="10">
    <source>
        <dbReference type="EMBL" id="EDV29458.1"/>
    </source>
</evidence>
<organism evidence="10 11">
    <name type="scientific">Trichoplax adhaerens</name>
    <name type="common">Trichoplax reptans</name>
    <dbReference type="NCBI Taxonomy" id="10228"/>
    <lineage>
        <taxon>Eukaryota</taxon>
        <taxon>Metazoa</taxon>
        <taxon>Placozoa</taxon>
        <taxon>Uniplacotomia</taxon>
        <taxon>Trichoplacea</taxon>
        <taxon>Trichoplacidae</taxon>
        <taxon>Trichoplax</taxon>
    </lineage>
</organism>
<dbReference type="PANTHER" id="PTHR45832">
    <property type="entry name" value="SERINE/THREONINE-PROTEIN KINASE SAMKA-RELATED-RELATED"/>
    <property type="match status" value="1"/>
</dbReference>
<dbReference type="FunFam" id="1.10.510.10:FF:000768">
    <property type="entry name" value="Non-specific serine/threonine protein kinase"/>
    <property type="match status" value="1"/>
</dbReference>
<feature type="compositionally biased region" description="Polar residues" evidence="8">
    <location>
        <begin position="30"/>
        <end position="58"/>
    </location>
</feature>
<dbReference type="EMBL" id="DS985241">
    <property type="protein sequence ID" value="EDV29458.1"/>
    <property type="molecule type" value="Genomic_DNA"/>
</dbReference>
<evidence type="ECO:0000256" key="8">
    <source>
        <dbReference type="SAM" id="MobiDB-lite"/>
    </source>
</evidence>
<dbReference type="GO" id="GO:0005524">
    <property type="term" value="F:ATP binding"/>
    <property type="evidence" value="ECO:0007669"/>
    <property type="project" value="UniProtKB-KW"/>
</dbReference>
<evidence type="ECO:0000256" key="5">
    <source>
        <dbReference type="ARBA" id="ARBA00022741"/>
    </source>
</evidence>
<dbReference type="AlphaFoldDB" id="B3RKY8"/>
<dbReference type="PROSITE" id="PS50011">
    <property type="entry name" value="PROTEIN_KINASE_DOM"/>
    <property type="match status" value="1"/>
</dbReference>
<keyword evidence="3" id="KW-0808">Transferase</keyword>
<dbReference type="KEGG" id="tad:TRIADDRAFT_20128"/>
<dbReference type="eggNOG" id="KOG0578">
    <property type="taxonomic scope" value="Eukaryota"/>
</dbReference>
<evidence type="ECO:0000256" key="6">
    <source>
        <dbReference type="ARBA" id="ARBA00022840"/>
    </source>
</evidence>
<dbReference type="Proteomes" id="UP000009022">
    <property type="component" value="Unassembled WGS sequence"/>
</dbReference>
<dbReference type="Gene3D" id="1.10.510.10">
    <property type="entry name" value="Transferase(Phosphotransferase) domain 1"/>
    <property type="match status" value="1"/>
</dbReference>
<dbReference type="GO" id="GO:0004674">
    <property type="term" value="F:protein serine/threonine kinase activity"/>
    <property type="evidence" value="ECO:0000318"/>
    <property type="project" value="GO_Central"/>
</dbReference>
<comment type="cofactor">
    <cofactor evidence="1">
        <name>Mg(2+)</name>
        <dbReference type="ChEBI" id="CHEBI:18420"/>
    </cofactor>
</comment>
<dbReference type="GO" id="GO:0005737">
    <property type="term" value="C:cytoplasm"/>
    <property type="evidence" value="ECO:0000318"/>
    <property type="project" value="GO_Central"/>
</dbReference>
<dbReference type="GO" id="GO:0043408">
    <property type="term" value="P:regulation of MAPK cascade"/>
    <property type="evidence" value="ECO:0000318"/>
    <property type="project" value="GO_Central"/>
</dbReference>
<keyword evidence="4" id="KW-0479">Metal-binding</keyword>
<protein>
    <recommendedName>
        <fullName evidence="2">non-specific serine/threonine protein kinase</fullName>
        <ecNumber evidence="2">2.7.11.1</ecNumber>
    </recommendedName>
</protein>
<dbReference type="HOGENOM" id="CLU_000288_26_6_1"/>
<dbReference type="InterPro" id="IPR011009">
    <property type="entry name" value="Kinase-like_dom_sf"/>
</dbReference>
<dbReference type="GO" id="GO:0009267">
    <property type="term" value="P:cellular response to starvation"/>
    <property type="evidence" value="ECO:0000318"/>
    <property type="project" value="GO_Central"/>
</dbReference>
<keyword evidence="7" id="KW-0460">Magnesium</keyword>
<feature type="compositionally biased region" description="Basic and acidic residues" evidence="8">
    <location>
        <begin position="85"/>
        <end position="97"/>
    </location>
</feature>
<dbReference type="OrthoDB" id="1022360at2759"/>
<dbReference type="PANTHER" id="PTHR45832:SF8">
    <property type="entry name" value="PROTEIN KINASE DOMAIN-CONTAINING PROTEIN"/>
    <property type="match status" value="1"/>
</dbReference>
<reference evidence="10 11" key="1">
    <citation type="journal article" date="2008" name="Nature">
        <title>The Trichoplax genome and the nature of placozoans.</title>
        <authorList>
            <person name="Srivastava M."/>
            <person name="Begovic E."/>
            <person name="Chapman J."/>
            <person name="Putnam N.H."/>
            <person name="Hellsten U."/>
            <person name="Kawashima T."/>
            <person name="Kuo A."/>
            <person name="Mitros T."/>
            <person name="Salamov A."/>
            <person name="Carpenter M.L."/>
            <person name="Signorovitch A.Y."/>
            <person name="Moreno M.A."/>
            <person name="Kamm K."/>
            <person name="Grimwood J."/>
            <person name="Schmutz J."/>
            <person name="Shapiro H."/>
            <person name="Grigoriev I.V."/>
            <person name="Buss L.W."/>
            <person name="Schierwater B."/>
            <person name="Dellaporta S.L."/>
            <person name="Rokhsar D.S."/>
        </authorList>
    </citation>
    <scope>NUCLEOTIDE SEQUENCE [LARGE SCALE GENOMIC DNA]</scope>
    <source>
        <strain evidence="10 11">Grell-BS-1999</strain>
    </source>
</reference>
<evidence type="ECO:0000256" key="1">
    <source>
        <dbReference type="ARBA" id="ARBA00001946"/>
    </source>
</evidence>
<evidence type="ECO:0000256" key="3">
    <source>
        <dbReference type="ARBA" id="ARBA00022679"/>
    </source>
</evidence>
<name>B3RKY8_TRIAD</name>
<keyword evidence="11" id="KW-1185">Reference proteome</keyword>
<dbReference type="CTD" id="6749085"/>
<sequence length="440" mass="49527">MLIQSESRPKPLIDPSKITDPIGPAHRSNKTSSSIARGHPTSQSTVDKNTSISVSRSNSLREESPIGRKQQLEVHSDASIAISRSKIETLSGRDTRRTGSISSSSTSTSRQGSSQPKGILKKPRSSHSANNGVAATLENYKKNEDVISHEQFKDAIRTITSKDDPRSRFDRFVKIAEGSTSIVTIAHDYKYDRKVAVKKMDLTKQQRRELLFNELAIMKDFHYANIVELYDSYLVGDELWLVLEYVAGGSLTDIITQTRIHEDQIATVCKYCLRALSFLHTHKIIHRDIKSDSVLLTSSGQVKLSDFGFCSQTSDEVPRRRSLVGTPYWMAPELIAREPYGSEVDIWSLGIMIIEMVDGEPPHFDKSPLEAMTNIRTDKPPHFRHHVSAILRSFARLMLVKQPESRATAYELLQHQFILKSRNHSILKPLLSVVKKSAHD</sequence>
<proteinExistence type="predicted"/>
<accession>B3RKY8</accession>
<dbReference type="InParanoid" id="B3RKY8"/>
<feature type="compositionally biased region" description="Low complexity" evidence="8">
    <location>
        <begin position="98"/>
        <end position="114"/>
    </location>
</feature>
<dbReference type="OMA" id="THHQKQK"/>
<dbReference type="EC" id="2.7.11.1" evidence="2"/>
<dbReference type="FunCoup" id="B3RKY8">
    <property type="interactions" value="1937"/>
</dbReference>
<dbReference type="PhylomeDB" id="B3RKY8"/>
<dbReference type="SUPFAM" id="SSF56112">
    <property type="entry name" value="Protein kinase-like (PK-like)"/>
    <property type="match status" value="1"/>
</dbReference>
<evidence type="ECO:0000256" key="7">
    <source>
        <dbReference type="ARBA" id="ARBA00022842"/>
    </source>
</evidence>
<dbReference type="CDD" id="cd06648">
    <property type="entry name" value="STKc_PAK_II"/>
    <property type="match status" value="1"/>
</dbReference>
<gene>
    <name evidence="10" type="ORF">TRIADDRAFT_20128</name>
</gene>
<dbReference type="Gene3D" id="3.30.200.20">
    <property type="entry name" value="Phosphorylase Kinase, domain 1"/>
    <property type="match status" value="1"/>
</dbReference>
<dbReference type="GO" id="GO:0035556">
    <property type="term" value="P:intracellular signal transduction"/>
    <property type="evidence" value="ECO:0000318"/>
    <property type="project" value="GO_Central"/>
</dbReference>